<keyword evidence="4" id="KW-0963">Cytoplasm</keyword>
<evidence type="ECO:0000259" key="7">
    <source>
        <dbReference type="Pfam" id="PF14204"/>
    </source>
</evidence>
<keyword evidence="5" id="KW-0689">Ribosomal protein</keyword>
<evidence type="ECO:0000313" key="8">
    <source>
        <dbReference type="EMBL" id="OAE18188.1"/>
    </source>
</evidence>
<dbReference type="HAMAP" id="MF_01337_A">
    <property type="entry name" value="Ribosomal_uL18_A"/>
    <property type="match status" value="1"/>
</dbReference>
<evidence type="ECO:0000256" key="1">
    <source>
        <dbReference type="ARBA" id="ARBA00004496"/>
    </source>
</evidence>
<dbReference type="FunFam" id="3.30.420.100:FF:000002">
    <property type="entry name" value="60S ribosomal protein L5"/>
    <property type="match status" value="1"/>
</dbReference>
<dbReference type="PANTHER" id="PTHR23410:SF12">
    <property type="entry name" value="LARGE RIBOSOMAL SUBUNIT PROTEIN UL18"/>
    <property type="match status" value="1"/>
</dbReference>
<gene>
    <name evidence="8" type="ORF">AXG93_406s1560</name>
</gene>
<evidence type="ECO:0000256" key="4">
    <source>
        <dbReference type="ARBA" id="ARBA00022490"/>
    </source>
</evidence>
<protein>
    <recommendedName>
        <fullName evidence="7">Large ribosomal subunit protein uL18 C-terminal eukaryotes domain-containing protein</fullName>
    </recommendedName>
</protein>
<reference evidence="8" key="1">
    <citation type="submission" date="2016-03" db="EMBL/GenBank/DDBJ databases">
        <title>Mechanisms controlling the formation of the plant cell surface in tip-growing cells are functionally conserved among land plants.</title>
        <authorList>
            <person name="Honkanen S."/>
            <person name="Jones V.A."/>
            <person name="Morieri G."/>
            <person name="Champion C."/>
            <person name="Hetherington A.J."/>
            <person name="Kelly S."/>
            <person name="Saint-Marcoux D."/>
            <person name="Proust H."/>
            <person name="Prescott H."/>
            <person name="Dolan L."/>
        </authorList>
    </citation>
    <scope>NUCLEOTIDE SEQUENCE [LARGE SCALE GENOMIC DNA]</scope>
    <source>
        <tissue evidence="8">Whole gametophyte</tissue>
    </source>
</reference>
<comment type="subunit">
    <text evidence="3">Component of the large ribosomal subunit (LSU).</text>
</comment>
<dbReference type="Pfam" id="PF17144">
    <property type="entry name" value="Ribosomal_L5e"/>
    <property type="match status" value="1"/>
</dbReference>
<evidence type="ECO:0000313" key="9">
    <source>
        <dbReference type="Proteomes" id="UP000077202"/>
    </source>
</evidence>
<dbReference type="GO" id="GO:0008097">
    <property type="term" value="F:5S rRNA binding"/>
    <property type="evidence" value="ECO:0007669"/>
    <property type="project" value="InterPro"/>
</dbReference>
<comment type="subcellular location">
    <subcellularLocation>
        <location evidence="1">Cytoplasm</location>
    </subcellularLocation>
</comment>
<dbReference type="Proteomes" id="UP000077202">
    <property type="component" value="Unassembled WGS sequence"/>
</dbReference>
<comment type="caution">
    <text evidence="8">The sequence shown here is derived from an EMBL/GenBank/DDBJ whole genome shotgun (WGS) entry which is preliminary data.</text>
</comment>
<dbReference type="InterPro" id="IPR025607">
    <property type="entry name" value="Ribosomal_uL18_C_euk"/>
</dbReference>
<sequence>MVTIGSGDICTVDSRAGELLCLRARAFVKAHKSKAYFKRFQVKYKRRRAGKTDYRARVRLTTQDKNKYNTPKYRFVVRFTNKDIVAQITYATLAGDIVLASAYAHELPRYGVRGGFTNYAAAYCTGLLLARRILKKFELDEEYVGNTEATGEDFNIEAGDAKKPFRALLDVGLVRTTTGNRVFGALKGALDGGLDIPHSEKRFPGFNKEDKSLNAEIHRKYILGGHVADYMKMLRDDEPEKYQSHFSYFIKEGLEPEALEKMYSAAHEAIRADPSLKHTEKKAPAEKRTWKMKKLSYDERKANLVARLKAVNEEGDDE</sequence>
<dbReference type="InterPro" id="IPR057268">
    <property type="entry name" value="Ribosomal_L18"/>
</dbReference>
<feature type="domain" description="Large ribosomal subunit protein uL18 C-terminal eukaryotes" evidence="7">
    <location>
        <begin position="259"/>
        <end position="312"/>
    </location>
</feature>
<dbReference type="GO" id="GO:0009955">
    <property type="term" value="P:adaxial/abaxial pattern specification"/>
    <property type="evidence" value="ECO:0007669"/>
    <property type="project" value="UniProtKB-ARBA"/>
</dbReference>
<comment type="similarity">
    <text evidence="2">Belongs to the universal ribosomal protein uL18 family.</text>
</comment>
<dbReference type="GO" id="GO:0006412">
    <property type="term" value="P:translation"/>
    <property type="evidence" value="ECO:0007669"/>
    <property type="project" value="InterPro"/>
</dbReference>
<dbReference type="GO" id="GO:0009965">
    <property type="term" value="P:leaf morphogenesis"/>
    <property type="evidence" value="ECO:0007669"/>
    <property type="project" value="UniProtKB-ARBA"/>
</dbReference>
<dbReference type="Gene3D" id="3.30.420.100">
    <property type="match status" value="1"/>
</dbReference>
<dbReference type="GO" id="GO:0022625">
    <property type="term" value="C:cytosolic large ribosomal subunit"/>
    <property type="evidence" value="ECO:0007669"/>
    <property type="project" value="TreeGrafter"/>
</dbReference>
<dbReference type="PANTHER" id="PTHR23410">
    <property type="entry name" value="RIBOSOMAL PROTEIN L5-RELATED"/>
    <property type="match status" value="1"/>
</dbReference>
<evidence type="ECO:0000256" key="2">
    <source>
        <dbReference type="ARBA" id="ARBA00007116"/>
    </source>
</evidence>
<dbReference type="PRINTS" id="PR00058">
    <property type="entry name" value="RIBOSOMALL5"/>
</dbReference>
<dbReference type="CDD" id="cd00432">
    <property type="entry name" value="Ribosomal_L18_L5e"/>
    <property type="match status" value="1"/>
</dbReference>
<evidence type="ECO:0000256" key="3">
    <source>
        <dbReference type="ARBA" id="ARBA00011113"/>
    </source>
</evidence>
<keyword evidence="9" id="KW-1185">Reference proteome</keyword>
<evidence type="ECO:0000256" key="6">
    <source>
        <dbReference type="ARBA" id="ARBA00023274"/>
    </source>
</evidence>
<name>A0A176VBC0_MARPO</name>
<organism evidence="8 9">
    <name type="scientific">Marchantia polymorpha subsp. ruderalis</name>
    <dbReference type="NCBI Taxonomy" id="1480154"/>
    <lineage>
        <taxon>Eukaryota</taxon>
        <taxon>Viridiplantae</taxon>
        <taxon>Streptophyta</taxon>
        <taxon>Embryophyta</taxon>
        <taxon>Marchantiophyta</taxon>
        <taxon>Marchantiopsida</taxon>
        <taxon>Marchantiidae</taxon>
        <taxon>Marchantiales</taxon>
        <taxon>Marchantiaceae</taxon>
        <taxon>Marchantia</taxon>
    </lineage>
</organism>
<evidence type="ECO:0000256" key="5">
    <source>
        <dbReference type="ARBA" id="ARBA00022980"/>
    </source>
</evidence>
<dbReference type="GO" id="GO:0000027">
    <property type="term" value="P:ribosomal large subunit assembly"/>
    <property type="evidence" value="ECO:0007669"/>
    <property type="project" value="TreeGrafter"/>
</dbReference>
<proteinExistence type="inferred from homology"/>
<dbReference type="GO" id="GO:0003735">
    <property type="term" value="F:structural constituent of ribosome"/>
    <property type="evidence" value="ECO:0007669"/>
    <property type="project" value="InterPro"/>
</dbReference>
<dbReference type="Pfam" id="PF14204">
    <property type="entry name" value="Ribosomal_L18_c"/>
    <property type="match status" value="1"/>
</dbReference>
<dbReference type="InterPro" id="IPR005485">
    <property type="entry name" value="Rbsml_uL18_euk_arch"/>
</dbReference>
<dbReference type="AlphaFoldDB" id="A0A176VBC0"/>
<keyword evidence="6" id="KW-0687">Ribonucleoprotein</keyword>
<dbReference type="SUPFAM" id="SSF53137">
    <property type="entry name" value="Translational machinery components"/>
    <property type="match status" value="1"/>
</dbReference>
<accession>A0A176VBC0</accession>
<dbReference type="EMBL" id="LVLJ01004128">
    <property type="protein sequence ID" value="OAE18188.1"/>
    <property type="molecule type" value="Genomic_DNA"/>
</dbReference>